<evidence type="ECO:0000256" key="4">
    <source>
        <dbReference type="ARBA" id="ARBA00012574"/>
    </source>
</evidence>
<keyword evidence="7" id="KW-0378">Hydrolase</keyword>
<evidence type="ECO:0000256" key="3">
    <source>
        <dbReference type="ARBA" id="ARBA00008766"/>
    </source>
</evidence>
<dbReference type="GO" id="GO:0070006">
    <property type="term" value="F:metalloaminopeptidase activity"/>
    <property type="evidence" value="ECO:0007669"/>
    <property type="project" value="InterPro"/>
</dbReference>
<comment type="catalytic activity">
    <reaction evidence="1">
        <text>Release of any N-terminal amino acid, including proline, that is linked to proline, even from a dipeptide or tripeptide.</text>
        <dbReference type="EC" id="3.4.11.9"/>
    </reaction>
</comment>
<evidence type="ECO:0000256" key="6">
    <source>
        <dbReference type="ARBA" id="ARBA00022723"/>
    </source>
</evidence>
<comment type="cofactor">
    <cofactor evidence="2">
        <name>Mn(2+)</name>
        <dbReference type="ChEBI" id="CHEBI:29035"/>
    </cofactor>
</comment>
<dbReference type="EMBL" id="QGDO01000006">
    <property type="protein sequence ID" value="PWJ39257.1"/>
    <property type="molecule type" value="Genomic_DNA"/>
</dbReference>
<feature type="signal peptide" evidence="11">
    <location>
        <begin position="1"/>
        <end position="19"/>
    </location>
</feature>
<keyword evidence="11" id="KW-0732">Signal</keyword>
<reference evidence="13 14" key="1">
    <citation type="submission" date="2018-03" db="EMBL/GenBank/DDBJ databases">
        <title>Genomic Encyclopedia of Archaeal and Bacterial Type Strains, Phase II (KMG-II): from individual species to whole genera.</title>
        <authorList>
            <person name="Goeker M."/>
        </authorList>
    </citation>
    <scope>NUCLEOTIDE SEQUENCE [LARGE SCALE GENOMIC DNA]</scope>
    <source>
        <strain evidence="13 14">DSM 28229</strain>
    </source>
</reference>
<evidence type="ECO:0000256" key="1">
    <source>
        <dbReference type="ARBA" id="ARBA00001424"/>
    </source>
</evidence>
<dbReference type="AlphaFoldDB" id="A0A315Z5X5"/>
<keyword evidence="13" id="KW-0031">Aminopeptidase</keyword>
<dbReference type="SUPFAM" id="SSF55920">
    <property type="entry name" value="Creatinase/aminopeptidase"/>
    <property type="match status" value="1"/>
</dbReference>
<evidence type="ECO:0000313" key="14">
    <source>
        <dbReference type="Proteomes" id="UP000245535"/>
    </source>
</evidence>
<evidence type="ECO:0000256" key="7">
    <source>
        <dbReference type="ARBA" id="ARBA00022801"/>
    </source>
</evidence>
<evidence type="ECO:0000259" key="12">
    <source>
        <dbReference type="SMART" id="SM01011"/>
    </source>
</evidence>
<evidence type="ECO:0000256" key="9">
    <source>
        <dbReference type="ARBA" id="ARBA00023211"/>
    </source>
</evidence>
<dbReference type="SMART" id="SM01011">
    <property type="entry name" value="AMP_N"/>
    <property type="match status" value="1"/>
</dbReference>
<dbReference type="SUPFAM" id="SSF53092">
    <property type="entry name" value="Creatinase/prolidase N-terminal domain"/>
    <property type="match status" value="1"/>
</dbReference>
<dbReference type="Gene3D" id="3.90.230.10">
    <property type="entry name" value="Creatinase/methionine aminopeptidase superfamily"/>
    <property type="match status" value="1"/>
</dbReference>
<evidence type="ECO:0000256" key="5">
    <source>
        <dbReference type="ARBA" id="ARBA00022670"/>
    </source>
</evidence>
<dbReference type="EC" id="3.4.11.9" evidence="4"/>
<dbReference type="InterPro" id="IPR000994">
    <property type="entry name" value="Pept_M24"/>
</dbReference>
<keyword evidence="6 10" id="KW-0479">Metal-binding</keyword>
<evidence type="ECO:0000256" key="2">
    <source>
        <dbReference type="ARBA" id="ARBA00001936"/>
    </source>
</evidence>
<accession>A0A315Z5X5</accession>
<dbReference type="InterPro" id="IPR029149">
    <property type="entry name" value="Creatin/AminoP/Spt16_N"/>
</dbReference>
<protein>
    <recommendedName>
        <fullName evidence="4">Xaa-Pro aminopeptidase</fullName>
        <ecNumber evidence="4">3.4.11.9</ecNumber>
    </recommendedName>
</protein>
<comment type="similarity">
    <text evidence="3 10">Belongs to the peptidase M24B family.</text>
</comment>
<evidence type="ECO:0000256" key="11">
    <source>
        <dbReference type="SAM" id="SignalP"/>
    </source>
</evidence>
<dbReference type="Pfam" id="PF00557">
    <property type="entry name" value="Peptidase_M24"/>
    <property type="match status" value="1"/>
</dbReference>
<dbReference type="Pfam" id="PF05195">
    <property type="entry name" value="AMP_N"/>
    <property type="match status" value="1"/>
</dbReference>
<dbReference type="PROSITE" id="PS00491">
    <property type="entry name" value="PROLINE_PEPTIDASE"/>
    <property type="match status" value="1"/>
</dbReference>
<dbReference type="InterPro" id="IPR001131">
    <property type="entry name" value="Peptidase_M24B_aminopep-P_CS"/>
</dbReference>
<dbReference type="Gene3D" id="3.40.350.10">
    <property type="entry name" value="Creatinase/prolidase N-terminal domain"/>
    <property type="match status" value="1"/>
</dbReference>
<evidence type="ECO:0000256" key="10">
    <source>
        <dbReference type="RuleBase" id="RU000590"/>
    </source>
</evidence>
<dbReference type="PANTHER" id="PTHR43226">
    <property type="entry name" value="XAA-PRO AMINOPEPTIDASE 3"/>
    <property type="match status" value="1"/>
</dbReference>
<feature type="domain" description="Aminopeptidase P N-terminal" evidence="12">
    <location>
        <begin position="27"/>
        <end position="166"/>
    </location>
</feature>
<evidence type="ECO:0000313" key="13">
    <source>
        <dbReference type="EMBL" id="PWJ39257.1"/>
    </source>
</evidence>
<evidence type="ECO:0000256" key="8">
    <source>
        <dbReference type="ARBA" id="ARBA00023049"/>
    </source>
</evidence>
<proteinExistence type="inferred from homology"/>
<dbReference type="InterPro" id="IPR036005">
    <property type="entry name" value="Creatinase/aminopeptidase-like"/>
</dbReference>
<dbReference type="Proteomes" id="UP000245535">
    <property type="component" value="Unassembled WGS sequence"/>
</dbReference>
<feature type="chain" id="PRO_5016437910" description="Xaa-Pro aminopeptidase" evidence="11">
    <location>
        <begin position="20"/>
        <end position="534"/>
    </location>
</feature>
<keyword evidence="5" id="KW-0645">Protease</keyword>
<keyword evidence="9" id="KW-0464">Manganese</keyword>
<dbReference type="GO" id="GO:0006508">
    <property type="term" value="P:proteolysis"/>
    <property type="evidence" value="ECO:0007669"/>
    <property type="project" value="UniProtKB-KW"/>
</dbReference>
<organism evidence="13 14">
    <name type="scientific">Sediminitomix flava</name>
    <dbReference type="NCBI Taxonomy" id="379075"/>
    <lineage>
        <taxon>Bacteria</taxon>
        <taxon>Pseudomonadati</taxon>
        <taxon>Bacteroidota</taxon>
        <taxon>Cytophagia</taxon>
        <taxon>Cytophagales</taxon>
        <taxon>Flammeovirgaceae</taxon>
        <taxon>Sediminitomix</taxon>
    </lineage>
</organism>
<dbReference type="OrthoDB" id="9806388at2"/>
<comment type="caution">
    <text evidence="13">The sequence shown here is derived from an EMBL/GenBank/DDBJ whole genome shotgun (WGS) entry which is preliminary data.</text>
</comment>
<dbReference type="InterPro" id="IPR007865">
    <property type="entry name" value="Aminopep_P_N"/>
</dbReference>
<dbReference type="PANTHER" id="PTHR43226:SF4">
    <property type="entry name" value="XAA-PRO AMINOPEPTIDASE 3"/>
    <property type="match status" value="1"/>
</dbReference>
<dbReference type="RefSeq" id="WP_109621125.1">
    <property type="nucleotide sequence ID" value="NZ_QGDO01000006.1"/>
</dbReference>
<dbReference type="GO" id="GO:0030145">
    <property type="term" value="F:manganese ion binding"/>
    <property type="evidence" value="ECO:0007669"/>
    <property type="project" value="InterPro"/>
</dbReference>
<dbReference type="CDD" id="cd01087">
    <property type="entry name" value="Prolidase"/>
    <property type="match status" value="1"/>
</dbReference>
<dbReference type="InterPro" id="IPR052433">
    <property type="entry name" value="X-Pro_dipept-like"/>
</dbReference>
<keyword evidence="8" id="KW-0482">Metalloprotease</keyword>
<name>A0A315Z5X5_SEDFL</name>
<sequence>MRILLFIGMMSFLSFSVFAQFDAEGYLDKDFHKSRREAFRTSMEENSVAVLFANPIRNRANDVDFIYHQDPDFYYLTGYREPHAVLLIFSETQTSPTGVTFDELLFVQPKNELYEMWTGERLGIEGTKTALGFENVFANTDFEAFELNFDNFDRLYFYAFHNDVRDNVRDNGDLFSLIEQFKSKASIPKFLNKVSAHLYQMIRSTDIENSANVAQVIAKQMDKMPLLKLDPYLKEYVVEKDEENRLKIASKLPDHRFDILGLEQRMAALREVKTEAEVQLLRKAVRISTVGQEEVMKAMNPSISEREVQGIHEFVFKKYGAEYEGYPSIVGAGHNGCVLHYIDNKKQQIEDGELILMDLGAQFRGYTADVTRTIPVNGKFSKEQKQIYELVLKAQEEGIAACRVGAEFGSPNKAAAKVIKEGLLELGIIENEKDYRKYFPHGTSHHIGLDVHDKSNYGEFQHNMIITVEPGIYIPKGSPCDEKWWDIAVRIEDDILITNEGVENLSADAPRTVKEIEALMKKESILSQFILPKI</sequence>
<keyword evidence="14" id="KW-1185">Reference proteome</keyword>
<gene>
    <name evidence="13" type="ORF">BC781_106158</name>
</gene>